<dbReference type="RefSeq" id="WP_040990568.1">
    <property type="nucleotide sequence ID" value="NZ_JTKH01000020.1"/>
</dbReference>
<keyword evidence="1" id="KW-1133">Transmembrane helix</keyword>
<accession>A0A0C2NZM9</accession>
<name>A0A0C2NDN5_9VIBR</name>
<evidence type="ECO:0000313" key="2">
    <source>
        <dbReference type="EMBL" id="KII77716.1"/>
    </source>
</evidence>
<dbReference type="OrthoDB" id="5296173at2"/>
<sequence length="192" mass="22479">MLHRVNLLPWRDAKRQYHQRRFFVLAFSVLILGGLAQWGAGVFIEYQQNEQQQRIVFLQAHIASLDYKLSELKRVEQQHESLMTRLKVVEDLQEQRNKTTYLMNLVPTLIPEGVYVDKIKMNGERIELTGISDTTSRLATMLDHLENSKWLSNVEMHSIVHDKARFGQKFQTFNVSFLFQPQEIVEGENPHG</sequence>
<dbReference type="PANTHER" id="PTHR40278:SF2">
    <property type="entry name" value="TYPE IV PILUS INNER MEMBRANE COMPONENT PILN"/>
    <property type="match status" value="1"/>
</dbReference>
<dbReference type="EMBL" id="JTKH01000020">
    <property type="protein sequence ID" value="KII77716.1"/>
    <property type="molecule type" value="Genomic_DNA"/>
</dbReference>
<organism evidence="2 3">
    <name type="scientific">Vibrio renipiscarius</name>
    <dbReference type="NCBI Taxonomy" id="1461322"/>
    <lineage>
        <taxon>Bacteria</taxon>
        <taxon>Pseudomonadati</taxon>
        <taxon>Pseudomonadota</taxon>
        <taxon>Gammaproteobacteria</taxon>
        <taxon>Vibrionales</taxon>
        <taxon>Vibrionaceae</taxon>
        <taxon>Vibrio</taxon>
    </lineage>
</organism>
<reference evidence="2 3" key="1">
    <citation type="submission" date="2014-11" db="EMBL/GenBank/DDBJ databases">
        <title>Draft Genome Sequence of Vibrio piscirenalis strains CECT 8603T and CECT 8604, two marine Gammaproteobacterium isolated from cultured gilthead sea bream (Sparus aurata).</title>
        <authorList>
            <person name="Arahal D.R."/>
            <person name="Rodrigo-Torres L."/>
            <person name="Lucena T."/>
            <person name="Pujalte M.J."/>
        </authorList>
    </citation>
    <scope>NUCLEOTIDE SEQUENCE [LARGE SCALE GENOMIC DNA]</scope>
    <source>
        <strain evidence="2 3">DCR 1-4-2</strain>
    </source>
</reference>
<protein>
    <submittedName>
        <fullName evidence="2">Pilus assembly protein PilN</fullName>
    </submittedName>
</protein>
<dbReference type="PANTHER" id="PTHR40278">
    <property type="entry name" value="DNA UTILIZATION PROTEIN HOFN"/>
    <property type="match status" value="1"/>
</dbReference>
<comment type="caution">
    <text evidence="2">The sequence shown here is derived from an EMBL/GenBank/DDBJ whole genome shotgun (WGS) entry which is preliminary data.</text>
</comment>
<gene>
    <name evidence="2" type="ORF">OJ16_10925</name>
</gene>
<dbReference type="InterPro" id="IPR052534">
    <property type="entry name" value="Extracell_DNA_Util/SecSys_Comp"/>
</dbReference>
<dbReference type="STRING" id="1461322.OJ16_10925"/>
<keyword evidence="1" id="KW-0472">Membrane</keyword>
<dbReference type="GO" id="GO:0043107">
    <property type="term" value="P:type IV pilus-dependent motility"/>
    <property type="evidence" value="ECO:0007669"/>
    <property type="project" value="TreeGrafter"/>
</dbReference>
<dbReference type="InterPro" id="IPR007813">
    <property type="entry name" value="PilN"/>
</dbReference>
<feature type="transmembrane region" description="Helical" evidence="1">
    <location>
        <begin position="21"/>
        <end position="44"/>
    </location>
</feature>
<dbReference type="GO" id="GO:0043683">
    <property type="term" value="P:type IV pilus assembly"/>
    <property type="evidence" value="ECO:0007669"/>
    <property type="project" value="TreeGrafter"/>
</dbReference>
<dbReference type="AlphaFoldDB" id="A0A0C2NDN5"/>
<accession>A0A0C2NDN5</accession>
<evidence type="ECO:0000313" key="3">
    <source>
        <dbReference type="Proteomes" id="UP000031672"/>
    </source>
</evidence>
<proteinExistence type="predicted"/>
<keyword evidence="1" id="KW-0812">Transmembrane</keyword>
<dbReference type="Pfam" id="PF05137">
    <property type="entry name" value="PilN"/>
    <property type="match status" value="1"/>
</dbReference>
<evidence type="ECO:0000256" key="1">
    <source>
        <dbReference type="SAM" id="Phobius"/>
    </source>
</evidence>
<keyword evidence="3" id="KW-1185">Reference proteome</keyword>
<dbReference type="Proteomes" id="UP000031672">
    <property type="component" value="Unassembled WGS sequence"/>
</dbReference>